<dbReference type="Proteomes" id="UP000006906">
    <property type="component" value="Chromosome 4"/>
</dbReference>
<evidence type="ECO:0000313" key="2">
    <source>
        <dbReference type="Proteomes" id="UP000006906"/>
    </source>
</evidence>
<proteinExistence type="predicted"/>
<dbReference type="InParanoid" id="A0A2K3DUX8"/>
<keyword evidence="2" id="KW-1185">Reference proteome</keyword>
<gene>
    <name evidence="1" type="ORF">CHLRE_04g232006v5</name>
</gene>
<dbReference type="AlphaFoldDB" id="A0A2K3DUX8"/>
<dbReference type="OrthoDB" id="544340at2759"/>
<dbReference type="GeneID" id="66053322"/>
<dbReference type="KEGG" id="cre:CHLRE_04g232006v5"/>
<dbReference type="EMBL" id="CM008965">
    <property type="protein sequence ID" value="PNW84357.1"/>
    <property type="molecule type" value="Genomic_DNA"/>
</dbReference>
<sequence length="418" mass="44749">MPNRMPWQRDSDWAPEYEKYVNDLPGLVRAQRRPGVRWMTVFAMSGMEEEASLLLMNALTSFLRFGGSGGGSYLVAATSAAALAGCRRLRLPCWNASAVVAAGMAPAACAHLGQARLCPALVRYLQRHGAQGAYLSHGYHLACWVKVPVVAALLRALPPPPDPGQQPAAAAEWAAGGGGGLQGVFLSDHDVVYLKRVPDTLDAFFFGSKFSSNSSHPPDPDPAAATAAPPYDVTAMGEHGGINSGVVAARNTPAVHAMYDAWSRLITSRDSDQGQHLELRGKHWVPCRARGDCPGAGPTVAALARHNPPWGKGRICPPVDRSNHTHWVWYDGKGEVRDHCAVRERLYAHMICLGGSEKLRAAKALGLWFLDETDPWVTNEAAIAAAGLPCAPPSDVARLYVMQPAPPPVPPPPRGRGI</sequence>
<reference evidence="1 2" key="1">
    <citation type="journal article" date="2007" name="Science">
        <title>The Chlamydomonas genome reveals the evolution of key animal and plant functions.</title>
        <authorList>
            <person name="Merchant S.S."/>
            <person name="Prochnik S.E."/>
            <person name="Vallon O."/>
            <person name="Harris E.H."/>
            <person name="Karpowicz S.J."/>
            <person name="Witman G.B."/>
            <person name="Terry A."/>
            <person name="Salamov A."/>
            <person name="Fritz-Laylin L.K."/>
            <person name="Marechal-Drouard L."/>
            <person name="Marshall W.F."/>
            <person name="Qu L.H."/>
            <person name="Nelson D.R."/>
            <person name="Sanderfoot A.A."/>
            <person name="Spalding M.H."/>
            <person name="Kapitonov V.V."/>
            <person name="Ren Q."/>
            <person name="Ferris P."/>
            <person name="Lindquist E."/>
            <person name="Shapiro H."/>
            <person name="Lucas S.M."/>
            <person name="Grimwood J."/>
            <person name="Schmutz J."/>
            <person name="Cardol P."/>
            <person name="Cerutti H."/>
            <person name="Chanfreau G."/>
            <person name="Chen C.L."/>
            <person name="Cognat V."/>
            <person name="Croft M.T."/>
            <person name="Dent R."/>
            <person name="Dutcher S."/>
            <person name="Fernandez E."/>
            <person name="Fukuzawa H."/>
            <person name="Gonzalez-Ballester D."/>
            <person name="Gonzalez-Halphen D."/>
            <person name="Hallmann A."/>
            <person name="Hanikenne M."/>
            <person name="Hippler M."/>
            <person name="Inwood W."/>
            <person name="Jabbari K."/>
            <person name="Kalanon M."/>
            <person name="Kuras R."/>
            <person name="Lefebvre P.A."/>
            <person name="Lemaire S.D."/>
            <person name="Lobanov A.V."/>
            <person name="Lohr M."/>
            <person name="Manuell A."/>
            <person name="Meier I."/>
            <person name="Mets L."/>
            <person name="Mittag M."/>
            <person name="Mittelmeier T."/>
            <person name="Moroney J.V."/>
            <person name="Moseley J."/>
            <person name="Napoli C."/>
            <person name="Nedelcu A.M."/>
            <person name="Niyogi K."/>
            <person name="Novoselov S.V."/>
            <person name="Paulsen I.T."/>
            <person name="Pazour G."/>
            <person name="Purton S."/>
            <person name="Ral J.P."/>
            <person name="Riano-Pachon D.M."/>
            <person name="Riekhof W."/>
            <person name="Rymarquis L."/>
            <person name="Schroda M."/>
            <person name="Stern D."/>
            <person name="Umen J."/>
            <person name="Willows R."/>
            <person name="Wilson N."/>
            <person name="Zimmer S.L."/>
            <person name="Allmer J."/>
            <person name="Balk J."/>
            <person name="Bisova K."/>
            <person name="Chen C.J."/>
            <person name="Elias M."/>
            <person name="Gendler K."/>
            <person name="Hauser C."/>
            <person name="Lamb M.R."/>
            <person name="Ledford H."/>
            <person name="Long J.C."/>
            <person name="Minagawa J."/>
            <person name="Page M.D."/>
            <person name="Pan J."/>
            <person name="Pootakham W."/>
            <person name="Roje S."/>
            <person name="Rose A."/>
            <person name="Stahlberg E."/>
            <person name="Terauchi A.M."/>
            <person name="Yang P."/>
            <person name="Ball S."/>
            <person name="Bowler C."/>
            <person name="Dieckmann C.L."/>
            <person name="Gladyshev V.N."/>
            <person name="Green P."/>
            <person name="Jorgensen R."/>
            <person name="Mayfield S."/>
            <person name="Mueller-Roeber B."/>
            <person name="Rajamani S."/>
            <person name="Sayre R.T."/>
            <person name="Brokstein P."/>
            <person name="Dubchak I."/>
            <person name="Goodstein D."/>
            <person name="Hornick L."/>
            <person name="Huang Y.W."/>
            <person name="Jhaveri J."/>
            <person name="Luo Y."/>
            <person name="Martinez D."/>
            <person name="Ngau W.C."/>
            <person name="Otillar B."/>
            <person name="Poliakov A."/>
            <person name="Porter A."/>
            <person name="Szajkowski L."/>
            <person name="Werner G."/>
            <person name="Zhou K."/>
            <person name="Grigoriev I.V."/>
            <person name="Rokhsar D.S."/>
            <person name="Grossman A.R."/>
        </authorList>
    </citation>
    <scope>NUCLEOTIDE SEQUENCE [LARGE SCALE GENOMIC DNA]</scope>
    <source>
        <strain evidence="2">CC-503</strain>
    </source>
</reference>
<evidence type="ECO:0000313" key="1">
    <source>
        <dbReference type="EMBL" id="PNW84357.1"/>
    </source>
</evidence>
<accession>A0A2K3DUX8</accession>
<dbReference type="RefSeq" id="XP_042925466.1">
    <property type="nucleotide sequence ID" value="XM_043062114.1"/>
</dbReference>
<dbReference type="Gramene" id="PNW84357">
    <property type="protein sequence ID" value="PNW84357"/>
    <property type="gene ID" value="CHLRE_04g232006v5"/>
</dbReference>
<organism evidence="1 2">
    <name type="scientific">Chlamydomonas reinhardtii</name>
    <name type="common">Chlamydomonas smithii</name>
    <dbReference type="NCBI Taxonomy" id="3055"/>
    <lineage>
        <taxon>Eukaryota</taxon>
        <taxon>Viridiplantae</taxon>
        <taxon>Chlorophyta</taxon>
        <taxon>core chlorophytes</taxon>
        <taxon>Chlorophyceae</taxon>
        <taxon>CS clade</taxon>
        <taxon>Chlamydomonadales</taxon>
        <taxon>Chlamydomonadaceae</taxon>
        <taxon>Chlamydomonas</taxon>
    </lineage>
</organism>
<evidence type="ECO:0008006" key="3">
    <source>
        <dbReference type="Google" id="ProtNLM"/>
    </source>
</evidence>
<protein>
    <recommendedName>
        <fullName evidence="3">Nucleotide-diphospho-sugar transferase domain-containing protein</fullName>
    </recommendedName>
</protein>
<name>A0A2K3DUX8_CHLRE</name>